<organism evidence="3 4">
    <name type="scientific">Magnaporthiopsis poae (strain ATCC 64411 / 73-15)</name>
    <name type="common">Kentucky bluegrass fungus</name>
    <name type="synonym">Magnaporthe poae</name>
    <dbReference type="NCBI Taxonomy" id="644358"/>
    <lineage>
        <taxon>Eukaryota</taxon>
        <taxon>Fungi</taxon>
        <taxon>Dikarya</taxon>
        <taxon>Ascomycota</taxon>
        <taxon>Pezizomycotina</taxon>
        <taxon>Sordariomycetes</taxon>
        <taxon>Sordariomycetidae</taxon>
        <taxon>Magnaporthales</taxon>
        <taxon>Magnaporthaceae</taxon>
        <taxon>Magnaporthiopsis</taxon>
    </lineage>
</organism>
<dbReference type="EMBL" id="ADBL01001427">
    <property type="status" value="NOT_ANNOTATED_CDS"/>
    <property type="molecule type" value="Genomic_DNA"/>
</dbReference>
<evidence type="ECO:0000313" key="3">
    <source>
        <dbReference type="EnsemblFungi" id="MAPG_05963T0"/>
    </source>
</evidence>
<dbReference type="EnsemblFungi" id="MAPG_05963T0">
    <property type="protein sequence ID" value="MAPG_05963T0"/>
    <property type="gene ID" value="MAPG_05963"/>
</dbReference>
<proteinExistence type="predicted"/>
<feature type="signal peptide" evidence="1">
    <location>
        <begin position="1"/>
        <end position="15"/>
    </location>
</feature>
<keyword evidence="1" id="KW-0732">Signal</keyword>
<sequence>MKPFIVLAAVAGATASLPDHAEFSGQPVVSTSPVAGNHSVLWGQTLAAGTSRAKAAARPTGGIATMSRADSTPFTTAPYVFEVTSTVRAGNSSFRTVVATKTTPATTATGTDMVGPTKAWAKPTLKECFTHWRFCKKDCIALGWLTFFAPCGVCLDNCHNKGHFGPMS</sequence>
<protein>
    <recommendedName>
        <fullName evidence="5">ShKT domain-containing protein</fullName>
    </recommendedName>
</protein>
<evidence type="ECO:0008006" key="5">
    <source>
        <dbReference type="Google" id="ProtNLM"/>
    </source>
</evidence>
<dbReference type="eggNOG" id="ENOG502R6YI">
    <property type="taxonomic scope" value="Eukaryota"/>
</dbReference>
<reference evidence="2" key="3">
    <citation type="submission" date="2011-03" db="EMBL/GenBank/DDBJ databases">
        <title>Annotation of Magnaporthe poae ATCC 64411.</title>
        <authorList>
            <person name="Ma L.-J."/>
            <person name="Dead R."/>
            <person name="Young S.K."/>
            <person name="Zeng Q."/>
            <person name="Gargeya S."/>
            <person name="Fitzgerald M."/>
            <person name="Haas B."/>
            <person name="Abouelleil A."/>
            <person name="Alvarado L."/>
            <person name="Arachchi H.M."/>
            <person name="Berlin A."/>
            <person name="Brown A."/>
            <person name="Chapman S.B."/>
            <person name="Chen Z."/>
            <person name="Dunbar C."/>
            <person name="Freedman E."/>
            <person name="Gearin G."/>
            <person name="Gellesch M."/>
            <person name="Goldberg J."/>
            <person name="Griggs A."/>
            <person name="Gujja S."/>
            <person name="Heiman D."/>
            <person name="Howarth C."/>
            <person name="Larson L."/>
            <person name="Lui A."/>
            <person name="MacDonald P.J.P."/>
            <person name="Mehta T."/>
            <person name="Montmayeur A."/>
            <person name="Murphy C."/>
            <person name="Neiman D."/>
            <person name="Pearson M."/>
            <person name="Priest M."/>
            <person name="Roberts A."/>
            <person name="Saif S."/>
            <person name="Shea T."/>
            <person name="Shenoy N."/>
            <person name="Sisk P."/>
            <person name="Stolte C."/>
            <person name="Sykes S."/>
            <person name="Yandava C."/>
            <person name="Wortman J."/>
            <person name="Nusbaum C."/>
            <person name="Birren B."/>
        </authorList>
    </citation>
    <scope>NUCLEOTIDE SEQUENCE</scope>
    <source>
        <strain evidence="2">ATCC 64411</strain>
    </source>
</reference>
<evidence type="ECO:0000313" key="2">
    <source>
        <dbReference type="EMBL" id="KLU86956.1"/>
    </source>
</evidence>
<dbReference type="VEuPathDB" id="FungiDB:MAPG_05963"/>
<feature type="chain" id="PRO_5011847305" description="ShKT domain-containing protein" evidence="1">
    <location>
        <begin position="16"/>
        <end position="168"/>
    </location>
</feature>
<keyword evidence="4" id="KW-1185">Reference proteome</keyword>
<reference evidence="3" key="5">
    <citation type="submission" date="2015-06" db="UniProtKB">
        <authorList>
            <consortium name="EnsemblFungi"/>
        </authorList>
    </citation>
    <scope>IDENTIFICATION</scope>
    <source>
        <strain evidence="3">ATCC 64411</strain>
    </source>
</reference>
<reference evidence="4" key="2">
    <citation type="submission" date="2010-05" db="EMBL/GenBank/DDBJ databases">
        <title>The genome sequence of Magnaporthe poae strain ATCC 64411.</title>
        <authorList>
            <person name="Ma L.-J."/>
            <person name="Dead R."/>
            <person name="Young S."/>
            <person name="Zeng Q."/>
            <person name="Koehrsen M."/>
            <person name="Alvarado L."/>
            <person name="Berlin A."/>
            <person name="Chapman S.B."/>
            <person name="Chen Z."/>
            <person name="Freedman E."/>
            <person name="Gellesch M."/>
            <person name="Goldberg J."/>
            <person name="Griggs A."/>
            <person name="Gujja S."/>
            <person name="Heilman E.R."/>
            <person name="Heiman D."/>
            <person name="Hepburn T."/>
            <person name="Howarth C."/>
            <person name="Jen D."/>
            <person name="Larson L."/>
            <person name="Mehta T."/>
            <person name="Neiman D."/>
            <person name="Pearson M."/>
            <person name="Roberts A."/>
            <person name="Saif S."/>
            <person name="Shea T."/>
            <person name="Shenoy N."/>
            <person name="Sisk P."/>
            <person name="Stolte C."/>
            <person name="Sykes S."/>
            <person name="Walk T."/>
            <person name="White J."/>
            <person name="Yandava C."/>
            <person name="Haas B."/>
            <person name="Nusbaum C."/>
            <person name="Birren B."/>
        </authorList>
    </citation>
    <scope>NUCLEOTIDE SEQUENCE [LARGE SCALE GENOMIC DNA]</scope>
    <source>
        <strain evidence="4">ATCC 64411 / 73-15</strain>
    </source>
</reference>
<name>A0A0C4E0S9_MAGP6</name>
<accession>A0A0C4E0S9</accession>
<reference evidence="2" key="1">
    <citation type="submission" date="2010-05" db="EMBL/GenBank/DDBJ databases">
        <title>The Genome Sequence of Magnaporthe poae strain ATCC 64411.</title>
        <authorList>
            <consortium name="The Broad Institute Genome Sequencing Platform"/>
            <consortium name="Broad Institute Genome Sequencing Center for Infectious Disease"/>
            <person name="Ma L.-J."/>
            <person name="Dead R."/>
            <person name="Young S."/>
            <person name="Zeng Q."/>
            <person name="Koehrsen M."/>
            <person name="Alvarado L."/>
            <person name="Berlin A."/>
            <person name="Chapman S.B."/>
            <person name="Chen Z."/>
            <person name="Freedman E."/>
            <person name="Gellesch M."/>
            <person name="Goldberg J."/>
            <person name="Griggs A."/>
            <person name="Gujja S."/>
            <person name="Heilman E.R."/>
            <person name="Heiman D."/>
            <person name="Hepburn T."/>
            <person name="Howarth C."/>
            <person name="Jen D."/>
            <person name="Larson L."/>
            <person name="Mehta T."/>
            <person name="Neiman D."/>
            <person name="Pearson M."/>
            <person name="Roberts A."/>
            <person name="Saif S."/>
            <person name="Shea T."/>
            <person name="Shenoy N."/>
            <person name="Sisk P."/>
            <person name="Stolte C."/>
            <person name="Sykes S."/>
            <person name="Walk T."/>
            <person name="White J."/>
            <person name="Yandava C."/>
            <person name="Haas B."/>
            <person name="Nusbaum C."/>
            <person name="Birren B."/>
        </authorList>
    </citation>
    <scope>NUCLEOTIDE SEQUENCE</scope>
    <source>
        <strain evidence="2">ATCC 64411</strain>
    </source>
</reference>
<reference evidence="3" key="4">
    <citation type="journal article" date="2015" name="G3 (Bethesda)">
        <title>Genome sequences of three phytopathogenic species of the Magnaporthaceae family of fungi.</title>
        <authorList>
            <person name="Okagaki L.H."/>
            <person name="Nunes C.C."/>
            <person name="Sailsbery J."/>
            <person name="Clay B."/>
            <person name="Brown D."/>
            <person name="John T."/>
            <person name="Oh Y."/>
            <person name="Young N."/>
            <person name="Fitzgerald M."/>
            <person name="Haas B.J."/>
            <person name="Zeng Q."/>
            <person name="Young S."/>
            <person name="Adiconis X."/>
            <person name="Fan L."/>
            <person name="Levin J.Z."/>
            <person name="Mitchell T.K."/>
            <person name="Okubara P.A."/>
            <person name="Farman M.L."/>
            <person name="Kohn L.M."/>
            <person name="Birren B."/>
            <person name="Ma L.-J."/>
            <person name="Dean R.A."/>
        </authorList>
    </citation>
    <scope>NUCLEOTIDE SEQUENCE</scope>
    <source>
        <strain evidence="3">ATCC 64411 / 73-15</strain>
    </source>
</reference>
<evidence type="ECO:0000256" key="1">
    <source>
        <dbReference type="SAM" id="SignalP"/>
    </source>
</evidence>
<gene>
    <name evidence="2" type="ORF">MAPG_05963</name>
</gene>
<dbReference type="EMBL" id="GL876970">
    <property type="protein sequence ID" value="KLU86956.1"/>
    <property type="molecule type" value="Genomic_DNA"/>
</dbReference>
<evidence type="ECO:0000313" key="4">
    <source>
        <dbReference type="Proteomes" id="UP000011715"/>
    </source>
</evidence>
<dbReference type="Proteomes" id="UP000011715">
    <property type="component" value="Unassembled WGS sequence"/>
</dbReference>
<dbReference type="AlphaFoldDB" id="A0A0C4E0S9"/>